<comment type="similarity">
    <text evidence="1">Belongs to the oxoprolinase family.</text>
</comment>
<dbReference type="GO" id="GO:0017168">
    <property type="term" value="F:5-oxoprolinase (ATP-hydrolyzing) activity"/>
    <property type="evidence" value="ECO:0007669"/>
    <property type="project" value="TreeGrafter"/>
</dbReference>
<feature type="domain" description="Hydantoinase B/oxoprolinase" evidence="3">
    <location>
        <begin position="720"/>
        <end position="1241"/>
    </location>
</feature>
<reference evidence="6 7" key="1">
    <citation type="journal article" date="2012" name="Genome Biol.">
        <title>The genome of the polar eukaryotic microalga coccomyxa subellipsoidea reveals traits of cold adaptation.</title>
        <authorList>
            <person name="Blanc G."/>
            <person name="Agarkova I."/>
            <person name="Grimwood J."/>
            <person name="Kuo A."/>
            <person name="Brueggeman A."/>
            <person name="Dunigan D."/>
            <person name="Gurnon J."/>
            <person name="Ladunga I."/>
            <person name="Lindquist E."/>
            <person name="Lucas S."/>
            <person name="Pangilinan J."/>
            <person name="Proschold T."/>
            <person name="Salamov A."/>
            <person name="Schmutz J."/>
            <person name="Weeks D."/>
            <person name="Yamada T."/>
            <person name="Claverie J.M."/>
            <person name="Grigoriev I."/>
            <person name="Van Etten J."/>
            <person name="Lomsadze A."/>
            <person name="Borodovsky M."/>
        </authorList>
    </citation>
    <scope>NUCLEOTIDE SEQUENCE [LARGE SCALE GENOMIC DNA]</scope>
    <source>
        <strain evidence="6 7">C-169</strain>
    </source>
</reference>
<dbReference type="GO" id="GO:0006749">
    <property type="term" value="P:glutathione metabolic process"/>
    <property type="evidence" value="ECO:0007669"/>
    <property type="project" value="TreeGrafter"/>
</dbReference>
<dbReference type="GeneID" id="17045454"/>
<dbReference type="GO" id="GO:0005829">
    <property type="term" value="C:cytosol"/>
    <property type="evidence" value="ECO:0007669"/>
    <property type="project" value="TreeGrafter"/>
</dbReference>
<dbReference type="Pfam" id="PF19278">
    <property type="entry name" value="Hydant_A_C"/>
    <property type="match status" value="1"/>
</dbReference>
<dbReference type="InterPro" id="IPR008040">
    <property type="entry name" value="Hydant_A_N"/>
</dbReference>
<dbReference type="Pfam" id="PF02538">
    <property type="entry name" value="Hydantoinase_B"/>
    <property type="match status" value="1"/>
</dbReference>
<dbReference type="OrthoDB" id="3643at2759"/>
<dbReference type="InterPro" id="IPR003692">
    <property type="entry name" value="Hydantoinase_B"/>
</dbReference>
<dbReference type="Proteomes" id="UP000007264">
    <property type="component" value="Unassembled WGS sequence"/>
</dbReference>
<keyword evidence="7" id="KW-1185">Reference proteome</keyword>
<evidence type="ECO:0000259" key="3">
    <source>
        <dbReference type="Pfam" id="PF02538"/>
    </source>
</evidence>
<dbReference type="RefSeq" id="XP_005651983.1">
    <property type="nucleotide sequence ID" value="XM_005651926.1"/>
</dbReference>
<evidence type="ECO:0000256" key="1">
    <source>
        <dbReference type="ARBA" id="ARBA00010403"/>
    </source>
</evidence>
<feature type="domain" description="Hydantoinase A/oxoprolinase" evidence="2">
    <location>
        <begin position="217"/>
        <end position="515"/>
    </location>
</feature>
<evidence type="ECO:0000259" key="4">
    <source>
        <dbReference type="Pfam" id="PF05378"/>
    </source>
</evidence>
<dbReference type="eggNOG" id="KOG1939">
    <property type="taxonomic scope" value="Eukaryota"/>
</dbReference>
<name>I0Z9X0_COCSC</name>
<dbReference type="STRING" id="574566.I0Z9X0"/>
<dbReference type="InterPro" id="IPR045079">
    <property type="entry name" value="Oxoprolinase-like"/>
</dbReference>
<gene>
    <name evidence="6" type="ORF">COCSUDRAFT_11457</name>
</gene>
<dbReference type="Pfam" id="PF01968">
    <property type="entry name" value="Hydantoinase_A"/>
    <property type="match status" value="1"/>
</dbReference>
<feature type="domain" description="Hydantoinase/oxoprolinase N-terminal" evidence="4">
    <location>
        <begin position="10"/>
        <end position="199"/>
    </location>
</feature>
<evidence type="ECO:0008006" key="8">
    <source>
        <dbReference type="Google" id="ProtNLM"/>
    </source>
</evidence>
<dbReference type="EMBL" id="AGSI01000001">
    <property type="protein sequence ID" value="EIE27439.1"/>
    <property type="molecule type" value="Genomic_DNA"/>
</dbReference>
<comment type="caution">
    <text evidence="6">The sequence shown here is derived from an EMBL/GenBank/DDBJ whole genome shotgun (WGS) entry which is preliminary data.</text>
</comment>
<dbReference type="Pfam" id="PF05378">
    <property type="entry name" value="Hydant_A_N"/>
    <property type="match status" value="1"/>
</dbReference>
<organism evidence="6 7">
    <name type="scientific">Coccomyxa subellipsoidea (strain C-169)</name>
    <name type="common">Green microalga</name>
    <dbReference type="NCBI Taxonomy" id="574566"/>
    <lineage>
        <taxon>Eukaryota</taxon>
        <taxon>Viridiplantae</taxon>
        <taxon>Chlorophyta</taxon>
        <taxon>core chlorophytes</taxon>
        <taxon>Trebouxiophyceae</taxon>
        <taxon>Trebouxiophyceae incertae sedis</taxon>
        <taxon>Coccomyxaceae</taxon>
        <taxon>Coccomyxa</taxon>
        <taxon>Coccomyxa subellipsoidea</taxon>
    </lineage>
</organism>
<evidence type="ECO:0000259" key="5">
    <source>
        <dbReference type="Pfam" id="PF19278"/>
    </source>
</evidence>
<accession>I0Z9X0</accession>
<dbReference type="PANTHER" id="PTHR11365">
    <property type="entry name" value="5-OXOPROLINASE RELATED"/>
    <property type="match status" value="1"/>
</dbReference>
<dbReference type="InterPro" id="IPR002821">
    <property type="entry name" value="Hydantoinase_A"/>
</dbReference>
<evidence type="ECO:0000313" key="6">
    <source>
        <dbReference type="EMBL" id="EIE27439.1"/>
    </source>
</evidence>
<dbReference type="InterPro" id="IPR049517">
    <property type="entry name" value="ACX-like_C"/>
</dbReference>
<sequence>MAEVHRDLSFSIDRGGTFTDVFAEVEHSADFLVLKLLSEDPANYKDAPREGIRRVLEEVTGQPHPRDKPLDTSRIISIRMGTTRKGEPCCLVTTKGFHDLLHIGNQSRPAIFDLEISVPDVLYSQVVERDSEQYPPGGPCRKGVTGEVVCIRQEPDLEAVRRNLKAVLNGGIKSLAVVFKHAAIFPDHEAAVGRVARELGFEQVLSKSLLCTHMVPRGFTATADAYLTPHIMRYIQAFQSGFDEGLKDVQLSFMQSDGGLSPVSSFCGHKAVLSGPAGGYVGYALTTQWEGQEAAKLQMIGFDMGGTSTDVSRFAGSYEHVFESTTAGVTIQAPQLDINTVAAGGGSRLFFRTGVFQVGPESSGAHPGPVCYRKGGYAAITDANLVLGRIMPDFFPNIFGPNEDQPLDADAARKALEDLTRQVNEGSPGQPAKSVDEVAMGFVRVANETMCRPIRALTQMKGYDVAQHCLACFGGAGGQHACAIAQNLGMRTIFVQRYAGVLSAVGIGLADVVAEEQEPSADKLDPSSAGDLEGKLDILQQKAVKRLLNQSFTEDQIAVERFLNLRYDGTDVGVMTTCSEEGNYTEAFESAYKREFGFILEGRGIAVDDVRVRATGKAVPLPKPGDITGEPGPLPAPARVTSAYFEVGGRQDTPAYVLQDLQPGHVITGPAVLIDDISTVVVEPCCSAHITAGRDILIQVAHSHLCMEAAGPKKPLTECDPIQLAIFSHRFMGIAEQMGRVLQRTSISVNIKERLDFSCALFGPDGSLVANAPHLPVHLGAMSEAIRYQVRSLMLKTKAGLKPGDVLASNHPQLAGGSHLPDITVITPVFSDAKIQFFVASRGHHADVGGITPGSMPPNSHSLVEEGAAILSFKLVQGGQFQTEGITDILMAPGRLGDSIPGISGTRNLSDNLSDLKAQVAANYRGISLVEELIAEYGLPTVIAYMHHIQANAEDAVRQMLIAFSEEQQLPEVGTVTAEDQMDDGTPIRLAVTIDRREGSAVFDFEGTGPQVFGNTNAPPAVTYSAIIYSLRCMVHQDIPLNQGCLKPITVRIPPNTILSPSPTAAVVGGNVLTSQRVTDVVLKAFNAAAASQGCMNNLTFGDAGMGYYETIAGGAGAGPGWHGRSGVHTHMTNTRITDPEILERRYPVVLHQFSLRPGSGGAGHWRGGDGVVREIEFLRPMTACILSERRAVRPFGILGGGSALAGINLLLTSDGRTVNLGGKNNVELAAGERLRILTPGARISILACRERALPLGPALLDHPQLLWLQNLQLEVSPEHNFAHGRVICAKESAVAGKQSSGKIRK</sequence>
<protein>
    <recommendedName>
        <fullName evidence="8">5-oxoprolinase</fullName>
    </recommendedName>
</protein>
<feature type="domain" description="Acetophenone carboxylase-like C-terminal" evidence="5">
    <location>
        <begin position="532"/>
        <end position="688"/>
    </location>
</feature>
<dbReference type="PANTHER" id="PTHR11365:SF2">
    <property type="entry name" value="5-OXOPROLINASE"/>
    <property type="match status" value="1"/>
</dbReference>
<evidence type="ECO:0000259" key="2">
    <source>
        <dbReference type="Pfam" id="PF01968"/>
    </source>
</evidence>
<evidence type="ECO:0000313" key="7">
    <source>
        <dbReference type="Proteomes" id="UP000007264"/>
    </source>
</evidence>
<proteinExistence type="inferred from homology"/>
<dbReference type="KEGG" id="csl:COCSUDRAFT_11457"/>